<name>A0A5C1QDC0_9SPIO</name>
<dbReference type="InterPro" id="IPR050624">
    <property type="entry name" value="HTH-type_Tx_Regulator"/>
</dbReference>
<gene>
    <name evidence="4" type="ORF">EW093_07940</name>
</gene>
<organism evidence="4 5">
    <name type="scientific">Thiospirochaeta perfilievii</name>
    <dbReference type="NCBI Taxonomy" id="252967"/>
    <lineage>
        <taxon>Bacteria</taxon>
        <taxon>Pseudomonadati</taxon>
        <taxon>Spirochaetota</taxon>
        <taxon>Spirochaetia</taxon>
        <taxon>Spirochaetales</taxon>
        <taxon>Spirochaetaceae</taxon>
        <taxon>Thiospirochaeta</taxon>
    </lineage>
</organism>
<dbReference type="GO" id="GO:0003677">
    <property type="term" value="F:DNA binding"/>
    <property type="evidence" value="ECO:0007669"/>
    <property type="project" value="UniProtKB-UniRule"/>
</dbReference>
<protein>
    <submittedName>
        <fullName evidence="4">TetR/AcrR family transcriptional regulator</fullName>
    </submittedName>
</protein>
<dbReference type="InterPro" id="IPR023772">
    <property type="entry name" value="DNA-bd_HTH_TetR-type_CS"/>
</dbReference>
<dbReference type="RefSeq" id="WP_149567879.1">
    <property type="nucleotide sequence ID" value="NZ_CP035807.1"/>
</dbReference>
<dbReference type="PROSITE" id="PS50977">
    <property type="entry name" value="HTH_TETR_2"/>
    <property type="match status" value="1"/>
</dbReference>
<dbReference type="Pfam" id="PF00440">
    <property type="entry name" value="TetR_N"/>
    <property type="match status" value="1"/>
</dbReference>
<evidence type="ECO:0000313" key="4">
    <source>
        <dbReference type="EMBL" id="QEN04636.1"/>
    </source>
</evidence>
<evidence type="ECO:0000313" key="5">
    <source>
        <dbReference type="Proteomes" id="UP000323824"/>
    </source>
</evidence>
<dbReference type="Gene3D" id="1.10.357.10">
    <property type="entry name" value="Tetracycline Repressor, domain 2"/>
    <property type="match status" value="1"/>
</dbReference>
<keyword evidence="5" id="KW-1185">Reference proteome</keyword>
<feature type="DNA-binding region" description="H-T-H motif" evidence="2">
    <location>
        <begin position="27"/>
        <end position="46"/>
    </location>
</feature>
<dbReference type="Pfam" id="PF21303">
    <property type="entry name" value="TetR_C_39"/>
    <property type="match status" value="1"/>
</dbReference>
<dbReference type="EMBL" id="CP035807">
    <property type="protein sequence ID" value="QEN04636.1"/>
    <property type="molecule type" value="Genomic_DNA"/>
</dbReference>
<evidence type="ECO:0000256" key="2">
    <source>
        <dbReference type="PROSITE-ProRule" id="PRU00335"/>
    </source>
</evidence>
<dbReference type="InterPro" id="IPR049149">
    <property type="entry name" value="TetR/AcrR_C"/>
</dbReference>
<dbReference type="PROSITE" id="PS01081">
    <property type="entry name" value="HTH_TETR_1"/>
    <property type="match status" value="1"/>
</dbReference>
<sequence>MDSVGTKSGIINIARKLFYSKGFSKTSIQNIINEADIAKGTFYHYFKSKDDLLNQMTERDVEALYNLIYKILDLDIDAIKKLNMVFQTASTWKSENIQMMKVLVKKILSDSNLALRYTMLRQSIKQLTPIYQRIILQGNNEGLFNVTDTDYTANFILASFINNGEEMYKFLTAPKFTEDIILEFKKYIHNYEVTMERLLGAEEGTIHLIDSVVLEKLLKGLLEA</sequence>
<dbReference type="InterPro" id="IPR009057">
    <property type="entry name" value="Homeodomain-like_sf"/>
</dbReference>
<dbReference type="PANTHER" id="PTHR43479:SF11">
    <property type="entry name" value="ACREF_ENVCD OPERON REPRESSOR-RELATED"/>
    <property type="match status" value="1"/>
</dbReference>
<evidence type="ECO:0000259" key="3">
    <source>
        <dbReference type="PROSITE" id="PS50977"/>
    </source>
</evidence>
<dbReference type="OrthoDB" id="362563at2"/>
<reference evidence="4 5" key="1">
    <citation type="submission" date="2019-02" db="EMBL/GenBank/DDBJ databases">
        <authorList>
            <person name="Fomenkov A."/>
            <person name="Dubinina G."/>
            <person name="Grabovich M."/>
            <person name="Vincze T."/>
            <person name="Roberts R.J."/>
        </authorList>
    </citation>
    <scope>NUCLEOTIDE SEQUENCE [LARGE SCALE GENOMIC DNA]</scope>
    <source>
        <strain evidence="4 5">P</strain>
    </source>
</reference>
<dbReference type="AlphaFoldDB" id="A0A5C1QDC0"/>
<dbReference type="PRINTS" id="PR00455">
    <property type="entry name" value="HTHTETR"/>
</dbReference>
<keyword evidence="1 2" id="KW-0238">DNA-binding</keyword>
<accession>A0A5C1QDC0</accession>
<evidence type="ECO:0000256" key="1">
    <source>
        <dbReference type="ARBA" id="ARBA00023125"/>
    </source>
</evidence>
<dbReference type="Proteomes" id="UP000323824">
    <property type="component" value="Chromosome"/>
</dbReference>
<dbReference type="SUPFAM" id="SSF46689">
    <property type="entry name" value="Homeodomain-like"/>
    <property type="match status" value="1"/>
</dbReference>
<dbReference type="PANTHER" id="PTHR43479">
    <property type="entry name" value="ACREF/ENVCD OPERON REPRESSOR-RELATED"/>
    <property type="match status" value="1"/>
</dbReference>
<reference evidence="4 5" key="2">
    <citation type="submission" date="2019-09" db="EMBL/GenBank/DDBJ databases">
        <title>Complete Genome Sequence and Methylome Analysis of free living Spirochaetas.</title>
        <authorList>
            <person name="Leshcheva N."/>
            <person name="Mikheeva N."/>
        </authorList>
    </citation>
    <scope>NUCLEOTIDE SEQUENCE [LARGE SCALE GENOMIC DNA]</scope>
    <source>
        <strain evidence="4 5">P</strain>
    </source>
</reference>
<feature type="domain" description="HTH tetR-type" evidence="3">
    <location>
        <begin position="4"/>
        <end position="64"/>
    </location>
</feature>
<proteinExistence type="predicted"/>
<dbReference type="KEGG" id="sper:EW093_07940"/>
<dbReference type="InterPro" id="IPR001647">
    <property type="entry name" value="HTH_TetR"/>
</dbReference>